<gene>
    <name evidence="2" type="ORF">TrVE_jg9397</name>
</gene>
<dbReference type="EMBL" id="BRXX01000321">
    <property type="protein sequence ID" value="GMI04775.1"/>
    <property type="molecule type" value="Genomic_DNA"/>
</dbReference>
<feature type="region of interest" description="Disordered" evidence="1">
    <location>
        <begin position="52"/>
        <end position="104"/>
    </location>
</feature>
<evidence type="ECO:0000256" key="1">
    <source>
        <dbReference type="SAM" id="MobiDB-lite"/>
    </source>
</evidence>
<dbReference type="AlphaFoldDB" id="A0A9W7C848"/>
<reference evidence="3" key="1">
    <citation type="journal article" date="2023" name="Commun. Biol.">
        <title>Genome analysis of Parmales, the sister group of diatoms, reveals the evolutionary specialization of diatoms from phago-mixotrophs to photoautotrophs.</title>
        <authorList>
            <person name="Ban H."/>
            <person name="Sato S."/>
            <person name="Yoshikawa S."/>
            <person name="Yamada K."/>
            <person name="Nakamura Y."/>
            <person name="Ichinomiya M."/>
            <person name="Sato N."/>
            <person name="Blanc-Mathieu R."/>
            <person name="Endo H."/>
            <person name="Kuwata A."/>
            <person name="Ogata H."/>
        </authorList>
    </citation>
    <scope>NUCLEOTIDE SEQUENCE [LARGE SCALE GENOMIC DNA]</scope>
    <source>
        <strain evidence="3">NIES 3699</strain>
    </source>
</reference>
<keyword evidence="3" id="KW-1185">Reference proteome</keyword>
<dbReference type="Proteomes" id="UP001165160">
    <property type="component" value="Unassembled WGS sequence"/>
</dbReference>
<organism evidence="2 3">
    <name type="scientific">Triparma verrucosa</name>
    <dbReference type="NCBI Taxonomy" id="1606542"/>
    <lineage>
        <taxon>Eukaryota</taxon>
        <taxon>Sar</taxon>
        <taxon>Stramenopiles</taxon>
        <taxon>Ochrophyta</taxon>
        <taxon>Bolidophyceae</taxon>
        <taxon>Parmales</taxon>
        <taxon>Triparmaceae</taxon>
        <taxon>Triparma</taxon>
    </lineage>
</organism>
<protein>
    <submittedName>
        <fullName evidence="2">Uncharacterized protein</fullName>
    </submittedName>
</protein>
<sequence length="104" mass="11414">MADRALFKKGDVVLYELTKGSNEYAKASIVSVHLDDDPPYYTIKYTAFEPDTTQAPSKPVAARSSLSGSGAVVEEQQSNPKPVLKPVRHEKQTIQARLKPVPES</sequence>
<evidence type="ECO:0000313" key="2">
    <source>
        <dbReference type="EMBL" id="GMI04775.1"/>
    </source>
</evidence>
<proteinExistence type="predicted"/>
<accession>A0A9W7C848</accession>
<evidence type="ECO:0000313" key="3">
    <source>
        <dbReference type="Proteomes" id="UP001165160"/>
    </source>
</evidence>
<name>A0A9W7C848_9STRA</name>
<comment type="caution">
    <text evidence="2">The sequence shown here is derived from an EMBL/GenBank/DDBJ whole genome shotgun (WGS) entry which is preliminary data.</text>
</comment>